<evidence type="ECO:0000313" key="8">
    <source>
        <dbReference type="Proteomes" id="UP000177521"/>
    </source>
</evidence>
<keyword evidence="5" id="KW-0676">Redox-active center</keyword>
<protein>
    <recommendedName>
        <fullName evidence="6">Thioredoxin domain-containing protein</fullName>
    </recommendedName>
</protein>
<dbReference type="EMBL" id="MEWS01000040">
    <property type="protein sequence ID" value="OGC81466.1"/>
    <property type="molecule type" value="Genomic_DNA"/>
</dbReference>
<dbReference type="GO" id="GO:0016491">
    <property type="term" value="F:oxidoreductase activity"/>
    <property type="evidence" value="ECO:0007669"/>
    <property type="project" value="UniProtKB-KW"/>
</dbReference>
<dbReference type="PANTHER" id="PTHR13887:SF14">
    <property type="entry name" value="DISULFIDE BOND FORMATION PROTEIN D"/>
    <property type="match status" value="1"/>
</dbReference>
<dbReference type="Gene3D" id="3.40.30.10">
    <property type="entry name" value="Glutaredoxin"/>
    <property type="match status" value="1"/>
</dbReference>
<name>A0A1F4XIK6_9BACT</name>
<evidence type="ECO:0000256" key="2">
    <source>
        <dbReference type="ARBA" id="ARBA00022729"/>
    </source>
</evidence>
<dbReference type="Pfam" id="PF13462">
    <property type="entry name" value="Thioredoxin_4"/>
    <property type="match status" value="1"/>
</dbReference>
<accession>A0A1F4XIK6</accession>
<dbReference type="SUPFAM" id="SSF52833">
    <property type="entry name" value="Thioredoxin-like"/>
    <property type="match status" value="1"/>
</dbReference>
<evidence type="ECO:0000256" key="5">
    <source>
        <dbReference type="ARBA" id="ARBA00023284"/>
    </source>
</evidence>
<feature type="domain" description="Thioredoxin" evidence="6">
    <location>
        <begin position="1"/>
        <end position="192"/>
    </location>
</feature>
<evidence type="ECO:0000259" key="6">
    <source>
        <dbReference type="PROSITE" id="PS51352"/>
    </source>
</evidence>
<evidence type="ECO:0000313" key="7">
    <source>
        <dbReference type="EMBL" id="OGC81466.1"/>
    </source>
</evidence>
<comment type="caution">
    <text evidence="7">The sequence shown here is derived from an EMBL/GenBank/DDBJ whole genome shotgun (WGS) entry which is preliminary data.</text>
</comment>
<dbReference type="AlphaFoldDB" id="A0A1F4XIK6"/>
<comment type="similarity">
    <text evidence="1">Belongs to the thioredoxin family. DsbA subfamily.</text>
</comment>
<dbReference type="InterPro" id="IPR036249">
    <property type="entry name" value="Thioredoxin-like_sf"/>
</dbReference>
<sequence>MVLLQAAEPTLAPGGGQVALEGEPSIGNKDAKVTLVEFVDYQCPFCKKFADETFGQIKTEYVDTGKIQLVFKDLPLDFHPQALPAAAAANCADDQGKYLEMHNKIFVGQQSWAGNAGADGIFAGYAKELGLDLGQFNGCIASGKYDAEIQADIAEAAQVGVRGTPSFLINGELLVGAQPFANFKQAIDKLLQ</sequence>
<dbReference type="InterPro" id="IPR013766">
    <property type="entry name" value="Thioredoxin_domain"/>
</dbReference>
<dbReference type="PANTHER" id="PTHR13887">
    <property type="entry name" value="GLUTATHIONE S-TRANSFERASE KAPPA"/>
    <property type="match status" value="1"/>
</dbReference>
<reference evidence="7 8" key="1">
    <citation type="journal article" date="2016" name="Nat. Commun.">
        <title>Thousands of microbial genomes shed light on interconnected biogeochemical processes in an aquifer system.</title>
        <authorList>
            <person name="Anantharaman K."/>
            <person name="Brown C.T."/>
            <person name="Hug L.A."/>
            <person name="Sharon I."/>
            <person name="Castelle C.J."/>
            <person name="Probst A.J."/>
            <person name="Thomas B.C."/>
            <person name="Singh A."/>
            <person name="Wilkins M.J."/>
            <person name="Karaoz U."/>
            <person name="Brodie E.L."/>
            <person name="Williams K.H."/>
            <person name="Hubbard S.S."/>
            <person name="Banfield J.F."/>
        </authorList>
    </citation>
    <scope>NUCLEOTIDE SEQUENCE [LARGE SCALE GENOMIC DNA]</scope>
</reference>
<evidence type="ECO:0000256" key="3">
    <source>
        <dbReference type="ARBA" id="ARBA00023002"/>
    </source>
</evidence>
<organism evidence="7 8">
    <name type="scientific">Candidatus Abawacabacteria bacterium RIFCSPHIGHO2_01_FULL_46_8</name>
    <dbReference type="NCBI Taxonomy" id="1817815"/>
    <lineage>
        <taxon>Bacteria</taxon>
        <taxon>Candidatus Abawacaibacteriota</taxon>
    </lineage>
</organism>
<dbReference type="InterPro" id="IPR012336">
    <property type="entry name" value="Thioredoxin-like_fold"/>
</dbReference>
<keyword evidence="3" id="KW-0560">Oxidoreductase</keyword>
<keyword evidence="2" id="KW-0732">Signal</keyword>
<dbReference type="PROSITE" id="PS51352">
    <property type="entry name" value="THIOREDOXIN_2"/>
    <property type="match status" value="1"/>
</dbReference>
<evidence type="ECO:0000256" key="4">
    <source>
        <dbReference type="ARBA" id="ARBA00023157"/>
    </source>
</evidence>
<gene>
    <name evidence="7" type="ORF">A2788_02755</name>
</gene>
<evidence type="ECO:0000256" key="1">
    <source>
        <dbReference type="ARBA" id="ARBA00005791"/>
    </source>
</evidence>
<dbReference type="Proteomes" id="UP000177521">
    <property type="component" value="Unassembled WGS sequence"/>
</dbReference>
<proteinExistence type="inferred from homology"/>
<keyword evidence="4" id="KW-1015">Disulfide bond</keyword>